<evidence type="ECO:0000313" key="1">
    <source>
        <dbReference type="EMBL" id="KAJ8673071.1"/>
    </source>
</evidence>
<dbReference type="EMBL" id="CM056743">
    <property type="protein sequence ID" value="KAJ8673071.1"/>
    <property type="molecule type" value="Genomic_DNA"/>
</dbReference>
<accession>A0ACC2NPK3</accession>
<protein>
    <submittedName>
        <fullName evidence="1">Uncharacterized protein</fullName>
    </submittedName>
</protein>
<organism evidence="1 2">
    <name type="scientific">Eretmocerus hayati</name>
    <dbReference type="NCBI Taxonomy" id="131215"/>
    <lineage>
        <taxon>Eukaryota</taxon>
        <taxon>Metazoa</taxon>
        <taxon>Ecdysozoa</taxon>
        <taxon>Arthropoda</taxon>
        <taxon>Hexapoda</taxon>
        <taxon>Insecta</taxon>
        <taxon>Pterygota</taxon>
        <taxon>Neoptera</taxon>
        <taxon>Endopterygota</taxon>
        <taxon>Hymenoptera</taxon>
        <taxon>Apocrita</taxon>
        <taxon>Proctotrupomorpha</taxon>
        <taxon>Chalcidoidea</taxon>
        <taxon>Aphelinidae</taxon>
        <taxon>Aphelininae</taxon>
        <taxon>Eretmocerus</taxon>
    </lineage>
</organism>
<gene>
    <name evidence="1" type="ORF">QAD02_004332</name>
</gene>
<dbReference type="Proteomes" id="UP001239111">
    <property type="component" value="Chromosome 3"/>
</dbReference>
<evidence type="ECO:0000313" key="2">
    <source>
        <dbReference type="Proteomes" id="UP001239111"/>
    </source>
</evidence>
<name>A0ACC2NPK3_9HYME</name>
<sequence length="130" mass="15125">MPLLPGDEEEVVSLMDLEENHAAVKYPRDEYQVSSSETLCIYYDEFIIPDKCRELCGQLPGSRRLSVINDWVICQPNLRCKCEVTFANGFPSFVNLDTLEAQIRHEVEQERAANVRHWIRTRNELDEIPQ</sequence>
<comment type="caution">
    <text evidence="1">The sequence shown here is derived from an EMBL/GenBank/DDBJ whole genome shotgun (WGS) entry which is preliminary data.</text>
</comment>
<keyword evidence="2" id="KW-1185">Reference proteome</keyword>
<proteinExistence type="predicted"/>
<reference evidence="1" key="1">
    <citation type="submission" date="2023-04" db="EMBL/GenBank/DDBJ databases">
        <title>A chromosome-level genome assembly of the parasitoid wasp Eretmocerus hayati.</title>
        <authorList>
            <person name="Zhong Y."/>
            <person name="Liu S."/>
            <person name="Liu Y."/>
        </authorList>
    </citation>
    <scope>NUCLEOTIDE SEQUENCE</scope>
    <source>
        <strain evidence="1">ZJU_SS_LIU_2023</strain>
    </source>
</reference>